<feature type="domain" description="HTH lysR-type" evidence="5">
    <location>
        <begin position="4"/>
        <end position="61"/>
    </location>
</feature>
<dbReference type="Pfam" id="PF00126">
    <property type="entry name" value="HTH_1"/>
    <property type="match status" value="1"/>
</dbReference>
<dbReference type="Gene3D" id="1.10.10.10">
    <property type="entry name" value="Winged helix-like DNA-binding domain superfamily/Winged helix DNA-binding domain"/>
    <property type="match status" value="1"/>
</dbReference>
<keyword evidence="3" id="KW-0238">DNA-binding</keyword>
<comment type="similarity">
    <text evidence="1">Belongs to the LysR transcriptional regulatory family.</text>
</comment>
<dbReference type="PROSITE" id="PS50931">
    <property type="entry name" value="HTH_LYSR"/>
    <property type="match status" value="1"/>
</dbReference>
<dbReference type="InterPro" id="IPR000847">
    <property type="entry name" value="LysR_HTH_N"/>
</dbReference>
<dbReference type="SUPFAM" id="SSF53850">
    <property type="entry name" value="Periplasmic binding protein-like II"/>
    <property type="match status" value="1"/>
</dbReference>
<name>A0A7Y9ITN1_9BURK</name>
<evidence type="ECO:0000313" key="6">
    <source>
        <dbReference type="EMBL" id="NYE82880.1"/>
    </source>
</evidence>
<protein>
    <submittedName>
        <fullName evidence="6">Molybdate transport repressor ModE-like protein</fullName>
    </submittedName>
</protein>
<dbReference type="PANTHER" id="PTHR30126:SF4">
    <property type="entry name" value="LYSR FAMILY TRANSCRIPTIONAL REGULATOR"/>
    <property type="match status" value="1"/>
</dbReference>
<reference evidence="6 7" key="1">
    <citation type="submission" date="2020-07" db="EMBL/GenBank/DDBJ databases">
        <title>Genomic Encyclopedia of Type Strains, Phase IV (KMG-V): Genome sequencing to study the core and pangenomes of soil and plant-associated prokaryotes.</title>
        <authorList>
            <person name="Whitman W."/>
        </authorList>
    </citation>
    <scope>NUCLEOTIDE SEQUENCE [LARGE SCALE GENOMIC DNA]</scope>
    <source>
        <strain evidence="6 7">SAS40</strain>
    </source>
</reference>
<proteinExistence type="inferred from homology"/>
<evidence type="ECO:0000256" key="4">
    <source>
        <dbReference type="ARBA" id="ARBA00023163"/>
    </source>
</evidence>
<keyword evidence="4" id="KW-0804">Transcription</keyword>
<dbReference type="GO" id="GO:0000976">
    <property type="term" value="F:transcription cis-regulatory region binding"/>
    <property type="evidence" value="ECO:0007669"/>
    <property type="project" value="TreeGrafter"/>
</dbReference>
<dbReference type="InterPro" id="IPR036390">
    <property type="entry name" value="WH_DNA-bd_sf"/>
</dbReference>
<evidence type="ECO:0000256" key="1">
    <source>
        <dbReference type="ARBA" id="ARBA00009437"/>
    </source>
</evidence>
<evidence type="ECO:0000259" key="5">
    <source>
        <dbReference type="PROSITE" id="PS50931"/>
    </source>
</evidence>
<dbReference type="Pfam" id="PF03466">
    <property type="entry name" value="LysR_substrate"/>
    <property type="match status" value="1"/>
</dbReference>
<dbReference type="PANTHER" id="PTHR30126">
    <property type="entry name" value="HTH-TYPE TRANSCRIPTIONAL REGULATOR"/>
    <property type="match status" value="1"/>
</dbReference>
<organism evidence="6 7">
    <name type="scientific">Pigmentiphaga litoralis</name>
    <dbReference type="NCBI Taxonomy" id="516702"/>
    <lineage>
        <taxon>Bacteria</taxon>
        <taxon>Pseudomonadati</taxon>
        <taxon>Pseudomonadota</taxon>
        <taxon>Betaproteobacteria</taxon>
        <taxon>Burkholderiales</taxon>
        <taxon>Alcaligenaceae</taxon>
        <taxon>Pigmentiphaga</taxon>
    </lineage>
</organism>
<dbReference type="EMBL" id="JACBYR010000001">
    <property type="protein sequence ID" value="NYE82880.1"/>
    <property type="molecule type" value="Genomic_DNA"/>
</dbReference>
<dbReference type="SUPFAM" id="SSF46785">
    <property type="entry name" value="Winged helix' DNA-binding domain"/>
    <property type="match status" value="1"/>
</dbReference>
<evidence type="ECO:0000313" key="7">
    <source>
        <dbReference type="Proteomes" id="UP000542125"/>
    </source>
</evidence>
<dbReference type="RefSeq" id="WP_179586106.1">
    <property type="nucleotide sequence ID" value="NZ_JACBYR010000001.1"/>
</dbReference>
<dbReference type="InterPro" id="IPR005119">
    <property type="entry name" value="LysR_subst-bd"/>
</dbReference>
<dbReference type="Gene3D" id="3.40.190.290">
    <property type="match status" value="1"/>
</dbReference>
<accession>A0A7Y9ITN1</accession>
<dbReference type="InterPro" id="IPR036388">
    <property type="entry name" value="WH-like_DNA-bd_sf"/>
</dbReference>
<dbReference type="AlphaFoldDB" id="A0A7Y9ITN1"/>
<keyword evidence="2" id="KW-0805">Transcription regulation</keyword>
<dbReference type="GO" id="GO:0003700">
    <property type="term" value="F:DNA-binding transcription factor activity"/>
    <property type="evidence" value="ECO:0007669"/>
    <property type="project" value="InterPro"/>
</dbReference>
<dbReference type="Proteomes" id="UP000542125">
    <property type="component" value="Unassembled WGS sequence"/>
</dbReference>
<sequence>MQSLTPESLQMIDAIARHGSFAKAARELGKVPSAVTYSVRRLEDDLDVLLFDRSGHRAQLTRAGTELLREGRHLLNAFDALAHRVKRIATGWEVELRIAVNAILCEDPLFDLVEDFHALGTGTRLRFSTEVLQGNWDALLSGRADLAIGTDADGAPAEGFHSRVIGQMPFVFCMAPHHPLASMEDPLDPAVIERHTAVAVADTSRRLPVMSKGLLSVQHTLTVSTLQAKLQAQLRGLGCGYLPEPMAAPYLSQGRLVARQVDGVPLNERVLYAWRAPAEGLALQWFLQRLESPRLRAALLTPLHAQAPAGKVLP</sequence>
<evidence type="ECO:0000256" key="2">
    <source>
        <dbReference type="ARBA" id="ARBA00023015"/>
    </source>
</evidence>
<comment type="caution">
    <text evidence="6">The sequence shown here is derived from an EMBL/GenBank/DDBJ whole genome shotgun (WGS) entry which is preliminary data.</text>
</comment>
<evidence type="ECO:0000256" key="3">
    <source>
        <dbReference type="ARBA" id="ARBA00023125"/>
    </source>
</evidence>
<keyword evidence="7" id="KW-1185">Reference proteome</keyword>
<gene>
    <name evidence="6" type="ORF">FHW18_002151</name>
</gene>